<dbReference type="PANTHER" id="PTHR47637">
    <property type="entry name" value="CHAPERONE SURA"/>
    <property type="match status" value="1"/>
</dbReference>
<keyword evidence="5 8" id="KW-0413">Isomerase</keyword>
<sequence length="412" mass="44998">MTFLIRLILPSLLVAATPLIAPAPRAQEAVAPAIMVNDLPITDYEIDQRALLLEALGAPGNGRALAETQLIDDRIRRHEIDRLEIEVTAEELDAGLREFAERRQLDVGQLLAALDERGIAEETMLAFVEPSLGWRKLVQGRFAGQARPTDQDIETALAFASRQTDERLLLQEIAISIEEYGPEEAARLGAELSRSLNRGGNFDAAVARYSRAPSARNGGRLDWVSAGDLPPPIAIQLLALMPGEVSAPIPLGQGISIFRLRDIEIRERPAPEQSADTVVYYELIQPLAADAPDAAVLEARALARDIRQRTRLCTDLDGQLPDFGAGSGRSAPTPIASLPPRLAQPIANMAPGDMEILRDDRGVVLLMLCERSGEATPEEREALRNQLFNQRLSALAQNYLEDLRGDAVIVEK</sequence>
<gene>
    <name evidence="8" type="ORF">HMH01_10200</name>
</gene>
<evidence type="ECO:0000256" key="1">
    <source>
        <dbReference type="ARBA" id="ARBA00018370"/>
    </source>
</evidence>
<protein>
    <recommendedName>
        <fullName evidence="1">Parvulin-like PPIase</fullName>
    </recommendedName>
    <alternativeName>
        <fullName evidence="3">Peptidyl-prolyl cis-trans isomerase plp</fullName>
    </alternativeName>
    <alternativeName>
        <fullName evidence="4">Rotamase plp</fullName>
    </alternativeName>
</protein>
<evidence type="ECO:0000256" key="4">
    <source>
        <dbReference type="ARBA" id="ARBA00031484"/>
    </source>
</evidence>
<organism evidence="8 9">
    <name type="scientific">Halovulum dunhuangense</name>
    <dbReference type="NCBI Taxonomy" id="1505036"/>
    <lineage>
        <taxon>Bacteria</taxon>
        <taxon>Pseudomonadati</taxon>
        <taxon>Pseudomonadota</taxon>
        <taxon>Alphaproteobacteria</taxon>
        <taxon>Rhodobacterales</taxon>
        <taxon>Paracoccaceae</taxon>
        <taxon>Halovulum</taxon>
    </lineage>
</organism>
<evidence type="ECO:0000256" key="2">
    <source>
        <dbReference type="ARBA" id="ARBA00022729"/>
    </source>
</evidence>
<dbReference type="RefSeq" id="WP_171324942.1">
    <property type="nucleotide sequence ID" value="NZ_JABFBC010000001.1"/>
</dbReference>
<evidence type="ECO:0000256" key="6">
    <source>
        <dbReference type="SAM" id="SignalP"/>
    </source>
</evidence>
<accession>A0A849L355</accession>
<reference evidence="8 9" key="1">
    <citation type="submission" date="2020-05" db="EMBL/GenBank/DDBJ databases">
        <title>Gimesia benthica sp. nov., a novel planctomycete isolated from a deep-sea water sample of the Northwest Indian Ocean.</title>
        <authorList>
            <person name="Wang J."/>
            <person name="Ruan C."/>
            <person name="Song L."/>
            <person name="Zhu Y."/>
            <person name="Li A."/>
            <person name="Zheng X."/>
            <person name="Wang L."/>
            <person name="Lu Z."/>
            <person name="Huang Y."/>
            <person name="Du W."/>
            <person name="Zhou Y."/>
            <person name="Huang L."/>
            <person name="Dai X."/>
        </authorList>
    </citation>
    <scope>NUCLEOTIDE SEQUENCE [LARGE SCALE GENOMIC DNA]</scope>
    <source>
        <strain evidence="8 9">YYQ-30</strain>
    </source>
</reference>
<evidence type="ECO:0000259" key="7">
    <source>
        <dbReference type="PROSITE" id="PS50198"/>
    </source>
</evidence>
<dbReference type="AlphaFoldDB" id="A0A849L355"/>
<dbReference type="EMBL" id="JABFBC010000001">
    <property type="protein sequence ID" value="NNU80808.1"/>
    <property type="molecule type" value="Genomic_DNA"/>
</dbReference>
<dbReference type="PANTHER" id="PTHR47637:SF1">
    <property type="entry name" value="CHAPERONE SURA"/>
    <property type="match status" value="1"/>
</dbReference>
<dbReference type="InterPro" id="IPR046357">
    <property type="entry name" value="PPIase_dom_sf"/>
</dbReference>
<dbReference type="Gene3D" id="1.10.4030.10">
    <property type="entry name" value="Porin chaperone SurA, peptide-binding domain"/>
    <property type="match status" value="1"/>
</dbReference>
<dbReference type="SUPFAM" id="SSF54534">
    <property type="entry name" value="FKBP-like"/>
    <property type="match status" value="1"/>
</dbReference>
<keyword evidence="9" id="KW-1185">Reference proteome</keyword>
<evidence type="ECO:0000256" key="3">
    <source>
        <dbReference type="ARBA" id="ARBA00030642"/>
    </source>
</evidence>
<evidence type="ECO:0000313" key="9">
    <source>
        <dbReference type="Proteomes" id="UP000572377"/>
    </source>
</evidence>
<feature type="signal peptide" evidence="6">
    <location>
        <begin position="1"/>
        <end position="21"/>
    </location>
</feature>
<dbReference type="InterPro" id="IPR000297">
    <property type="entry name" value="PPIase_PpiC"/>
</dbReference>
<comment type="caution">
    <text evidence="8">The sequence shown here is derived from an EMBL/GenBank/DDBJ whole genome shotgun (WGS) entry which is preliminary data.</text>
</comment>
<dbReference type="Proteomes" id="UP000572377">
    <property type="component" value="Unassembled WGS sequence"/>
</dbReference>
<dbReference type="SUPFAM" id="SSF109998">
    <property type="entry name" value="Triger factor/SurA peptide-binding domain-like"/>
    <property type="match status" value="1"/>
</dbReference>
<dbReference type="PROSITE" id="PS50198">
    <property type="entry name" value="PPIC_PPIASE_2"/>
    <property type="match status" value="1"/>
</dbReference>
<dbReference type="Gene3D" id="3.10.50.40">
    <property type="match status" value="1"/>
</dbReference>
<evidence type="ECO:0000256" key="5">
    <source>
        <dbReference type="PROSITE-ProRule" id="PRU00278"/>
    </source>
</evidence>
<dbReference type="InterPro" id="IPR027304">
    <property type="entry name" value="Trigger_fact/SurA_dom_sf"/>
</dbReference>
<dbReference type="Pfam" id="PF00639">
    <property type="entry name" value="Rotamase"/>
    <property type="match status" value="1"/>
</dbReference>
<feature type="chain" id="PRO_5033029820" description="Parvulin-like PPIase" evidence="6">
    <location>
        <begin position="22"/>
        <end position="412"/>
    </location>
</feature>
<proteinExistence type="predicted"/>
<name>A0A849L355_9RHOB</name>
<keyword evidence="5" id="KW-0697">Rotamase</keyword>
<dbReference type="GO" id="GO:0003755">
    <property type="term" value="F:peptidyl-prolyl cis-trans isomerase activity"/>
    <property type="evidence" value="ECO:0007669"/>
    <property type="project" value="UniProtKB-KW"/>
</dbReference>
<dbReference type="InterPro" id="IPR050280">
    <property type="entry name" value="OMP_Chaperone_SurA"/>
</dbReference>
<keyword evidence="2 6" id="KW-0732">Signal</keyword>
<feature type="domain" description="PpiC" evidence="7">
    <location>
        <begin position="165"/>
        <end position="262"/>
    </location>
</feature>
<evidence type="ECO:0000313" key="8">
    <source>
        <dbReference type="EMBL" id="NNU80808.1"/>
    </source>
</evidence>